<gene>
    <name evidence="1" type="ORF">OIU79_013047</name>
</gene>
<comment type="caution">
    <text evidence="1">The sequence shown here is derived from an EMBL/GenBank/DDBJ whole genome shotgun (WGS) entry which is preliminary data.</text>
</comment>
<accession>A0A9Q0T417</accession>
<sequence length="129" mass="14157">MGHFCSKTRPLGQINLLPVLDFPVKALNQGPHCSMHNHHSKRCTRASPPSTPERKVPKILTLVFHLMLPNLLVGASKKDLMSFLDNLISAAGSLYISSNMSIKSFLSPSSKPFFAFSSCSWSILSTNLS</sequence>
<dbReference type="EMBL" id="JAPFFK010000017">
    <property type="protein sequence ID" value="KAJ6699918.1"/>
    <property type="molecule type" value="Genomic_DNA"/>
</dbReference>
<evidence type="ECO:0000313" key="2">
    <source>
        <dbReference type="Proteomes" id="UP001151532"/>
    </source>
</evidence>
<name>A0A9Q0T417_SALPP</name>
<reference evidence="1" key="1">
    <citation type="submission" date="2022-11" db="EMBL/GenBank/DDBJ databases">
        <authorList>
            <person name="Hyden B.L."/>
            <person name="Feng K."/>
            <person name="Yates T."/>
            <person name="Jawdy S."/>
            <person name="Smart L.B."/>
            <person name="Muchero W."/>
        </authorList>
    </citation>
    <scope>NUCLEOTIDE SEQUENCE</scope>
    <source>
        <tissue evidence="1">Shoot tip</tissue>
    </source>
</reference>
<organism evidence="1 2">
    <name type="scientific">Salix purpurea</name>
    <name type="common">Purple osier willow</name>
    <dbReference type="NCBI Taxonomy" id="77065"/>
    <lineage>
        <taxon>Eukaryota</taxon>
        <taxon>Viridiplantae</taxon>
        <taxon>Streptophyta</taxon>
        <taxon>Embryophyta</taxon>
        <taxon>Tracheophyta</taxon>
        <taxon>Spermatophyta</taxon>
        <taxon>Magnoliopsida</taxon>
        <taxon>eudicotyledons</taxon>
        <taxon>Gunneridae</taxon>
        <taxon>Pentapetalae</taxon>
        <taxon>rosids</taxon>
        <taxon>fabids</taxon>
        <taxon>Malpighiales</taxon>
        <taxon>Salicaceae</taxon>
        <taxon>Saliceae</taxon>
        <taxon>Salix</taxon>
    </lineage>
</organism>
<proteinExistence type="predicted"/>
<protein>
    <submittedName>
        <fullName evidence="1">Uncharacterized protein</fullName>
    </submittedName>
</protein>
<keyword evidence="2" id="KW-1185">Reference proteome</keyword>
<dbReference type="Proteomes" id="UP001151532">
    <property type="component" value="Chromosome 6"/>
</dbReference>
<reference evidence="1" key="2">
    <citation type="journal article" date="2023" name="Int. J. Mol. Sci.">
        <title>De Novo Assembly and Annotation of 11 Diverse Shrub Willow (Salix) Genomes Reveals Novel Gene Organization in Sex-Linked Regions.</title>
        <authorList>
            <person name="Hyden B."/>
            <person name="Feng K."/>
            <person name="Yates T.B."/>
            <person name="Jawdy S."/>
            <person name="Cereghino C."/>
            <person name="Smart L.B."/>
            <person name="Muchero W."/>
        </authorList>
    </citation>
    <scope>NUCLEOTIDE SEQUENCE</scope>
    <source>
        <tissue evidence="1">Shoot tip</tissue>
    </source>
</reference>
<evidence type="ECO:0000313" key="1">
    <source>
        <dbReference type="EMBL" id="KAJ6699918.1"/>
    </source>
</evidence>
<dbReference type="AlphaFoldDB" id="A0A9Q0T417"/>